<dbReference type="Proteomes" id="UP000323597">
    <property type="component" value="Chromosome A12"/>
</dbReference>
<name>A0A5D2WQJ6_GOSMU</name>
<sequence length="107" mass="12247">MESLIQSLSISCKFQESSYFYYLYLFRSSQDALQYGCLLLFALTMNEICSLQTTSWHRGLFLSLRTHPSPPTPPDPRRSGLFTIENCIKIDSYSCISFNLSLSSIII</sequence>
<organism evidence="1 2">
    <name type="scientific">Gossypium mustelinum</name>
    <name type="common">Cotton</name>
    <name type="synonym">Gossypium caicoense</name>
    <dbReference type="NCBI Taxonomy" id="34275"/>
    <lineage>
        <taxon>Eukaryota</taxon>
        <taxon>Viridiplantae</taxon>
        <taxon>Streptophyta</taxon>
        <taxon>Embryophyta</taxon>
        <taxon>Tracheophyta</taxon>
        <taxon>Spermatophyta</taxon>
        <taxon>Magnoliopsida</taxon>
        <taxon>eudicotyledons</taxon>
        <taxon>Gunneridae</taxon>
        <taxon>Pentapetalae</taxon>
        <taxon>rosids</taxon>
        <taxon>malvids</taxon>
        <taxon>Malvales</taxon>
        <taxon>Malvaceae</taxon>
        <taxon>Malvoideae</taxon>
        <taxon>Gossypium</taxon>
    </lineage>
</organism>
<proteinExistence type="predicted"/>
<dbReference type="AlphaFoldDB" id="A0A5D2WQJ6"/>
<reference evidence="1 2" key="1">
    <citation type="submission" date="2019-07" db="EMBL/GenBank/DDBJ databases">
        <title>WGS assembly of Gossypium mustelinum.</title>
        <authorList>
            <person name="Chen Z.J."/>
            <person name="Sreedasyam A."/>
            <person name="Ando A."/>
            <person name="Song Q."/>
            <person name="De L."/>
            <person name="Hulse-Kemp A."/>
            <person name="Ding M."/>
            <person name="Ye W."/>
            <person name="Kirkbride R."/>
            <person name="Jenkins J."/>
            <person name="Plott C."/>
            <person name="Lovell J."/>
            <person name="Lin Y.-M."/>
            <person name="Vaughn R."/>
            <person name="Liu B."/>
            <person name="Li W."/>
            <person name="Simpson S."/>
            <person name="Scheffler B."/>
            <person name="Saski C."/>
            <person name="Grover C."/>
            <person name="Hu G."/>
            <person name="Conover J."/>
            <person name="Carlson J."/>
            <person name="Shu S."/>
            <person name="Boston L."/>
            <person name="Williams M."/>
            <person name="Peterson D."/>
            <person name="Mcgee K."/>
            <person name="Jones D."/>
            <person name="Wendel J."/>
            <person name="Stelly D."/>
            <person name="Grimwood J."/>
            <person name="Schmutz J."/>
        </authorList>
    </citation>
    <scope>NUCLEOTIDE SEQUENCE [LARGE SCALE GENOMIC DNA]</scope>
    <source>
        <strain evidence="1">1408120.09</strain>
    </source>
</reference>
<protein>
    <submittedName>
        <fullName evidence="1">Uncharacterized protein</fullName>
    </submittedName>
</protein>
<keyword evidence="2" id="KW-1185">Reference proteome</keyword>
<evidence type="ECO:0000313" key="2">
    <source>
        <dbReference type="Proteomes" id="UP000323597"/>
    </source>
</evidence>
<dbReference type="EMBL" id="CM017647">
    <property type="protein sequence ID" value="TYJ04018.1"/>
    <property type="molecule type" value="Genomic_DNA"/>
</dbReference>
<gene>
    <name evidence="1" type="ORF">E1A91_A12G065400v1</name>
</gene>
<evidence type="ECO:0000313" key="1">
    <source>
        <dbReference type="EMBL" id="TYJ04018.1"/>
    </source>
</evidence>
<accession>A0A5D2WQJ6</accession>